<keyword evidence="7" id="KW-0067">ATP-binding</keyword>
<dbReference type="CDD" id="cd02440">
    <property type="entry name" value="AdoMet_MTases"/>
    <property type="match status" value="1"/>
</dbReference>
<dbReference type="PROSITE" id="PS51686">
    <property type="entry name" value="SAM_MT_RSMB_NOP"/>
    <property type="match status" value="1"/>
</dbReference>
<keyword evidence="3 6" id="KW-0949">S-adenosyl-L-methionine</keyword>
<dbReference type="CDD" id="cd18037">
    <property type="entry name" value="DEXSc_Pif1_like"/>
    <property type="match status" value="1"/>
</dbReference>
<dbReference type="GO" id="GO:0000723">
    <property type="term" value="P:telomere maintenance"/>
    <property type="evidence" value="ECO:0007669"/>
    <property type="project" value="InterPro"/>
</dbReference>
<evidence type="ECO:0000256" key="8">
    <source>
        <dbReference type="SAM" id="MobiDB-lite"/>
    </source>
</evidence>
<evidence type="ECO:0000313" key="10">
    <source>
        <dbReference type="EMBL" id="KAK1790047.1"/>
    </source>
</evidence>
<dbReference type="PANTHER" id="PTHR47642:SF7">
    <property type="entry name" value="ATP-DEPENDENT DNA HELICASE PIF1"/>
    <property type="match status" value="1"/>
</dbReference>
<dbReference type="Proteomes" id="UP001239994">
    <property type="component" value="Unassembled WGS sequence"/>
</dbReference>
<keyword evidence="7" id="KW-0234">DNA repair</keyword>
<evidence type="ECO:0000256" key="5">
    <source>
        <dbReference type="ARBA" id="ARBA00023242"/>
    </source>
</evidence>
<dbReference type="GO" id="GO:0005524">
    <property type="term" value="F:ATP binding"/>
    <property type="evidence" value="ECO:0007669"/>
    <property type="project" value="UniProtKB-KW"/>
</dbReference>
<dbReference type="Pfam" id="PF01189">
    <property type="entry name" value="Methyltr_RsmB-F"/>
    <property type="match status" value="1"/>
</dbReference>
<comment type="caution">
    <text evidence="6">Lacks conserved residue(s) required for the propagation of feature annotation.</text>
</comment>
<dbReference type="GO" id="GO:0006281">
    <property type="term" value="P:DNA repair"/>
    <property type="evidence" value="ECO:0007669"/>
    <property type="project" value="UniProtKB-KW"/>
</dbReference>
<evidence type="ECO:0000256" key="7">
    <source>
        <dbReference type="RuleBase" id="RU363044"/>
    </source>
</evidence>
<keyword evidence="7" id="KW-0233">DNA recombination</keyword>
<name>A0AAD8YZ81_9TELE</name>
<dbReference type="Gene3D" id="3.40.50.150">
    <property type="entry name" value="Vaccinia Virus protein VP39"/>
    <property type="match status" value="1"/>
</dbReference>
<keyword evidence="1 6" id="KW-0489">Methyltransferase</keyword>
<feature type="binding site" evidence="6">
    <location>
        <position position="773"/>
    </location>
    <ligand>
        <name>S-adenosyl-L-methionine</name>
        <dbReference type="ChEBI" id="CHEBI:59789"/>
    </ligand>
</feature>
<dbReference type="SUPFAM" id="SSF53335">
    <property type="entry name" value="S-adenosyl-L-methionine-dependent methyltransferases"/>
    <property type="match status" value="1"/>
</dbReference>
<dbReference type="InterPro" id="IPR001678">
    <property type="entry name" value="MeTrfase_RsmB-F_NOP2_dom"/>
</dbReference>
<dbReference type="InterPro" id="IPR049560">
    <property type="entry name" value="MeTrfase_RsmB-F_NOP2_cat"/>
</dbReference>
<comment type="cofactor">
    <cofactor evidence="7">
        <name>Mg(2+)</name>
        <dbReference type="ChEBI" id="CHEBI:18420"/>
    </cofactor>
</comment>
<comment type="similarity">
    <text evidence="6">Belongs to the class I-like SAM-binding methyltransferase superfamily. RsmB/NOP family.</text>
</comment>
<dbReference type="PRINTS" id="PR02008">
    <property type="entry name" value="RCMTFAMILY"/>
</dbReference>
<dbReference type="InterPro" id="IPR029063">
    <property type="entry name" value="SAM-dependent_MTases_sf"/>
</dbReference>
<gene>
    <name evidence="10" type="ORF">P4O66_002361</name>
</gene>
<keyword evidence="7" id="KW-0547">Nucleotide-binding</keyword>
<dbReference type="GO" id="GO:0043139">
    <property type="term" value="F:5'-3' DNA helicase activity"/>
    <property type="evidence" value="ECO:0007669"/>
    <property type="project" value="UniProtKB-EC"/>
</dbReference>
<dbReference type="GO" id="GO:0003723">
    <property type="term" value="F:RNA binding"/>
    <property type="evidence" value="ECO:0007669"/>
    <property type="project" value="UniProtKB-UniRule"/>
</dbReference>
<dbReference type="GO" id="GO:0016787">
    <property type="term" value="F:hydrolase activity"/>
    <property type="evidence" value="ECO:0007669"/>
    <property type="project" value="UniProtKB-KW"/>
</dbReference>
<evidence type="ECO:0000256" key="3">
    <source>
        <dbReference type="ARBA" id="ARBA00022691"/>
    </source>
</evidence>
<evidence type="ECO:0000256" key="1">
    <source>
        <dbReference type="ARBA" id="ARBA00022603"/>
    </source>
</evidence>
<dbReference type="AlphaFoldDB" id="A0AAD8YZ81"/>
<accession>A0AAD8YZ81</accession>
<dbReference type="GO" id="GO:0001510">
    <property type="term" value="P:RNA methylation"/>
    <property type="evidence" value="ECO:0007669"/>
    <property type="project" value="InterPro"/>
</dbReference>
<dbReference type="InterPro" id="IPR027417">
    <property type="entry name" value="P-loop_NTPase"/>
</dbReference>
<feature type="region of interest" description="Disordered" evidence="8">
    <location>
        <begin position="166"/>
        <end position="188"/>
    </location>
</feature>
<keyword evidence="4 6" id="KW-0694">RNA-binding</keyword>
<feature type="binding site" evidence="6">
    <location>
        <position position="821"/>
    </location>
    <ligand>
        <name>S-adenosyl-L-methionine</name>
        <dbReference type="ChEBI" id="CHEBI:59789"/>
    </ligand>
</feature>
<comment type="caution">
    <text evidence="10">The sequence shown here is derived from an EMBL/GenBank/DDBJ whole genome shotgun (WGS) entry which is preliminary data.</text>
</comment>
<dbReference type="InterPro" id="IPR057437">
    <property type="entry name" value="PIF1/LRR1_PH"/>
</dbReference>
<keyword evidence="5" id="KW-0539">Nucleus</keyword>
<feature type="binding site" evidence="6">
    <location>
        <position position="804"/>
    </location>
    <ligand>
        <name>S-adenosyl-L-methionine</name>
        <dbReference type="ChEBI" id="CHEBI:59789"/>
    </ligand>
</feature>
<dbReference type="PANTHER" id="PTHR47642">
    <property type="entry name" value="ATP-DEPENDENT DNA HELICASE"/>
    <property type="match status" value="1"/>
</dbReference>
<proteinExistence type="inferred from homology"/>
<dbReference type="SUPFAM" id="SSF52540">
    <property type="entry name" value="P-loop containing nucleoside triphosphate hydrolases"/>
    <property type="match status" value="2"/>
</dbReference>
<dbReference type="Pfam" id="PF25344">
    <property type="entry name" value="PH_LRR1"/>
    <property type="match status" value="1"/>
</dbReference>
<dbReference type="InterPro" id="IPR049163">
    <property type="entry name" value="Pif1-like_2B_dom"/>
</dbReference>
<dbReference type="CDD" id="cd18809">
    <property type="entry name" value="SF1_C_RecD"/>
    <property type="match status" value="1"/>
</dbReference>
<dbReference type="Pfam" id="PF05970">
    <property type="entry name" value="PIF1"/>
    <property type="match status" value="1"/>
</dbReference>
<dbReference type="GO" id="GO:0008173">
    <property type="term" value="F:RNA methyltransferase activity"/>
    <property type="evidence" value="ECO:0007669"/>
    <property type="project" value="InterPro"/>
</dbReference>
<dbReference type="InterPro" id="IPR003593">
    <property type="entry name" value="AAA+_ATPase"/>
</dbReference>
<organism evidence="10 11">
    <name type="scientific">Electrophorus voltai</name>
    <dbReference type="NCBI Taxonomy" id="2609070"/>
    <lineage>
        <taxon>Eukaryota</taxon>
        <taxon>Metazoa</taxon>
        <taxon>Chordata</taxon>
        <taxon>Craniata</taxon>
        <taxon>Vertebrata</taxon>
        <taxon>Euteleostomi</taxon>
        <taxon>Actinopterygii</taxon>
        <taxon>Neopterygii</taxon>
        <taxon>Teleostei</taxon>
        <taxon>Ostariophysi</taxon>
        <taxon>Gymnotiformes</taxon>
        <taxon>Gymnotoidei</taxon>
        <taxon>Gymnotidae</taxon>
        <taxon>Electrophorus</taxon>
    </lineage>
</organism>
<dbReference type="SMART" id="SM00382">
    <property type="entry name" value="AAA"/>
    <property type="match status" value="1"/>
</dbReference>
<keyword evidence="7" id="KW-0227">DNA damage</keyword>
<sequence>MLQNEDAAQLQCSVAVESLNASGQAIKRQVFRKAVVTLGRNEFEEMILRVYDGKIPQNFVLRDFQLFTRFTREGKCTLKFVPENTQVLISNCPPAHLNTFLKILSIKHQASKANKPLGDRAKLRAGVPRSFETISPLQQKDVQRANDMRSKVNTPLHLKERSANKMVDGRQQVKRPRANCDSSPVKSLHPSKKPVLVLPMVQKLSKEQTAVLNAVLSGKNVFFTGSAGTGKSFLLKRIVGSLPPKGTFATASTGVAACHIGGTTLHSFAGIGSGSAPLEQCLELAQRPGVRQHWTICKHLIIDEVSMVDGQFFDKLEAIARHARSWRKCIHMSMELTEVRRQNDQSFISLLQAVRVGRVTEEVTAKLLKSANNCIEREGILATRLCTHKDDVELTNDNKLKQLPGPLHTYEAVDSDPMLVKIIDAQSPVGQVVHLKVGTQVMLTKNLDVQRGLVNGARGVVVDFLPGNQGIAYGLPRVRFLSGTVEVVKRERWVFRAAGGLSLSRQQLPLKLAWAVSIHKSQGMTLDCVEISLARVFESGQAYVALSRARSLEGLRVMDFNPHVVQANQDVLLFYKRLRMDRLLMQATTRAKFPATALALQNFDATYSKQLGDVWPSVRVGMLSEQKYGALMNTFASPDDAISHLHSRGCRDFISVASSSDDGKNSHELLQKSELHNHAATVDTFETATACTRISSNIQCLVFPRGDISRFKPARPGNNGLLGYYLLDAASVLPVLALDVQPGHTVLDLCAGPGGKTLAILQSQAVRFLWANDLAGSRTARLRRTLQSYLPKEILRIIHITSFDGRNWRNMDCTFDRVLVDVPCTTDRHSLMEEENNIFKRARTKERQKLPLLQTELLLNEVFAQKSR</sequence>
<dbReference type="InterPro" id="IPR010285">
    <property type="entry name" value="DNA_helicase_pif1-like_DEAD"/>
</dbReference>
<dbReference type="EC" id="5.6.2.3" evidence="7"/>
<evidence type="ECO:0000313" key="11">
    <source>
        <dbReference type="Proteomes" id="UP001239994"/>
    </source>
</evidence>
<keyword evidence="11" id="KW-1185">Reference proteome</keyword>
<feature type="domain" description="SAM-dependent MTase RsmB/NOP-type" evidence="9">
    <location>
        <begin position="642"/>
        <end position="868"/>
    </location>
</feature>
<feature type="binding site" evidence="6">
    <location>
        <begin position="750"/>
        <end position="756"/>
    </location>
    <ligand>
        <name>S-adenosyl-L-methionine</name>
        <dbReference type="ChEBI" id="CHEBI:59789"/>
    </ligand>
</feature>
<dbReference type="InterPro" id="IPR051055">
    <property type="entry name" value="PIF1_helicase"/>
</dbReference>
<comment type="similarity">
    <text evidence="7">Belongs to the helicase family.</text>
</comment>
<evidence type="ECO:0000256" key="4">
    <source>
        <dbReference type="ARBA" id="ARBA00022884"/>
    </source>
</evidence>
<evidence type="ECO:0000259" key="9">
    <source>
        <dbReference type="PROSITE" id="PS51686"/>
    </source>
</evidence>
<reference evidence="10" key="1">
    <citation type="submission" date="2023-03" db="EMBL/GenBank/DDBJ databases">
        <title>Electrophorus voltai genome.</title>
        <authorList>
            <person name="Bian C."/>
        </authorList>
    </citation>
    <scope>NUCLEOTIDE SEQUENCE</scope>
    <source>
        <strain evidence="10">CB-2022</strain>
        <tissue evidence="10">Muscle</tissue>
    </source>
</reference>
<dbReference type="GO" id="GO:0006310">
    <property type="term" value="P:DNA recombination"/>
    <property type="evidence" value="ECO:0007669"/>
    <property type="project" value="UniProtKB-KW"/>
</dbReference>
<keyword evidence="2 6" id="KW-0808">Transferase</keyword>
<keyword evidence="7" id="KW-0347">Helicase</keyword>
<comment type="catalytic activity">
    <reaction evidence="7">
        <text>ATP + H2O = ADP + phosphate + H(+)</text>
        <dbReference type="Rhea" id="RHEA:13065"/>
        <dbReference type="ChEBI" id="CHEBI:15377"/>
        <dbReference type="ChEBI" id="CHEBI:15378"/>
        <dbReference type="ChEBI" id="CHEBI:30616"/>
        <dbReference type="ChEBI" id="CHEBI:43474"/>
        <dbReference type="ChEBI" id="CHEBI:456216"/>
        <dbReference type="EC" id="5.6.2.3"/>
    </reaction>
</comment>
<protein>
    <recommendedName>
        <fullName evidence="7">ATP-dependent DNA helicase</fullName>
        <ecNumber evidence="7">5.6.2.3</ecNumber>
    </recommendedName>
</protein>
<evidence type="ECO:0000256" key="2">
    <source>
        <dbReference type="ARBA" id="ARBA00022679"/>
    </source>
</evidence>
<dbReference type="Gene3D" id="3.40.50.300">
    <property type="entry name" value="P-loop containing nucleotide triphosphate hydrolases"/>
    <property type="match status" value="2"/>
</dbReference>
<dbReference type="InterPro" id="IPR023267">
    <property type="entry name" value="RCMT"/>
</dbReference>
<dbReference type="EMBL" id="JAROKS010000021">
    <property type="protein sequence ID" value="KAK1790047.1"/>
    <property type="molecule type" value="Genomic_DNA"/>
</dbReference>
<dbReference type="FunFam" id="3.40.50.300:FF:003367">
    <property type="entry name" value="ATP-dependent DNA helicase PIF1"/>
    <property type="match status" value="1"/>
</dbReference>
<keyword evidence="7" id="KW-0378">Hydrolase</keyword>
<dbReference type="Gene3D" id="6.20.240.40">
    <property type="match status" value="1"/>
</dbReference>
<evidence type="ECO:0000256" key="6">
    <source>
        <dbReference type="PROSITE-ProRule" id="PRU01023"/>
    </source>
</evidence>
<dbReference type="Pfam" id="PF21530">
    <property type="entry name" value="Pif1_2B_dom"/>
    <property type="match status" value="1"/>
</dbReference>